<feature type="signal peptide" evidence="2">
    <location>
        <begin position="1"/>
        <end position="30"/>
    </location>
</feature>
<keyword evidence="2" id="KW-0732">Signal</keyword>
<gene>
    <name evidence="5" type="ORF">ACERK3_03500</name>
</gene>
<comment type="caution">
    <text evidence="5">The sequence shown here is derived from an EMBL/GenBank/DDBJ whole genome shotgun (WGS) entry which is preliminary data.</text>
</comment>
<accession>A0ABV4U3C6</accession>
<feature type="transmembrane region" description="Helical" evidence="1">
    <location>
        <begin position="390"/>
        <end position="408"/>
    </location>
</feature>
<dbReference type="InterPro" id="IPR025178">
    <property type="entry name" value="Lnb_N"/>
</dbReference>
<dbReference type="RefSeq" id="WP_425344282.1">
    <property type="nucleotide sequence ID" value="NZ_JBGUBD010000002.1"/>
</dbReference>
<evidence type="ECO:0000256" key="2">
    <source>
        <dbReference type="SAM" id="SignalP"/>
    </source>
</evidence>
<feature type="transmembrane region" description="Helical" evidence="1">
    <location>
        <begin position="337"/>
        <end position="354"/>
    </location>
</feature>
<organism evidence="5 6">
    <name type="scientific">Natronomicrosphaera hydrolytica</name>
    <dbReference type="NCBI Taxonomy" id="3242702"/>
    <lineage>
        <taxon>Bacteria</taxon>
        <taxon>Pseudomonadati</taxon>
        <taxon>Planctomycetota</taxon>
        <taxon>Phycisphaerae</taxon>
        <taxon>Phycisphaerales</taxon>
        <taxon>Phycisphaeraceae</taxon>
        <taxon>Natronomicrosphaera</taxon>
    </lineage>
</organism>
<feature type="domain" description="Lnb-like transmembrane" evidence="4">
    <location>
        <begin position="267"/>
        <end position="408"/>
    </location>
</feature>
<keyword evidence="1" id="KW-0812">Transmembrane</keyword>
<feature type="transmembrane region" description="Helical" evidence="1">
    <location>
        <begin position="366"/>
        <end position="384"/>
    </location>
</feature>
<feature type="transmembrane region" description="Helical" evidence="1">
    <location>
        <begin position="267"/>
        <end position="284"/>
    </location>
</feature>
<keyword evidence="6" id="KW-1185">Reference proteome</keyword>
<feature type="chain" id="PRO_5047380162" evidence="2">
    <location>
        <begin position="31"/>
        <end position="430"/>
    </location>
</feature>
<keyword evidence="1" id="KW-0472">Membrane</keyword>
<feature type="transmembrane region" description="Helical" evidence="1">
    <location>
        <begin position="304"/>
        <end position="325"/>
    </location>
</feature>
<keyword evidence="1" id="KW-1133">Transmembrane helix</keyword>
<sequence>MPIRLCYWSALLLLLLLGMHWSSVTASAQAAPRPLLTDEAEVSILTIYPGPALHARFGHTAIRVADPLQALDIVYNYGTFDFDSPIFIATFIRGQLDYHLSVAPMDAALHHYQYVERRAVVEQALDLTPGERERVFAYLRENAREENREYRYRFLDDNCSTRVRDVFEDVLGDALRFDAAEPPLVTYRDKLSPYMADAPLLWLGMDLALGRPTDRSLGVREVMFLPLPLMEVFDVATVTVDGETRQLVRETRMLYWFDEADEWPSGFAWPTWLAWGVLGLALVVTWREARQPGVAAVQRRRGAVLADALLLMVVGAGGLVMAGLWGATEHDVAGPNWNLWWAWPTHVVAAMALLRWPGGGPWLRRYLILTAAGAGVAALTSPWWPQSMPWAVLPVLLVLVLRAGWLGWSMTVSPIGGETADTTLRSTSTA</sequence>
<reference evidence="5 6" key="1">
    <citation type="submission" date="2024-08" db="EMBL/GenBank/DDBJ databases">
        <title>Whole-genome sequencing of halo(alkali)philic microorganisms from hypersaline lakes.</title>
        <authorList>
            <person name="Sorokin D.Y."/>
            <person name="Merkel A.Y."/>
            <person name="Messina E."/>
            <person name="Yakimov M."/>
        </authorList>
    </citation>
    <scope>NUCLEOTIDE SEQUENCE [LARGE SCALE GENOMIC DNA]</scope>
    <source>
        <strain evidence="5 6">AB-hyl4</strain>
    </source>
</reference>
<dbReference type="Proteomes" id="UP001575105">
    <property type="component" value="Unassembled WGS sequence"/>
</dbReference>
<evidence type="ECO:0000256" key="1">
    <source>
        <dbReference type="SAM" id="Phobius"/>
    </source>
</evidence>
<evidence type="ECO:0000259" key="4">
    <source>
        <dbReference type="Pfam" id="PF25221"/>
    </source>
</evidence>
<proteinExistence type="predicted"/>
<protein>
    <submittedName>
        <fullName evidence="5">DUF4105 domain-containing protein</fullName>
    </submittedName>
</protein>
<evidence type="ECO:0000313" key="5">
    <source>
        <dbReference type="EMBL" id="MFA9477357.1"/>
    </source>
</evidence>
<dbReference type="InterPro" id="IPR057436">
    <property type="entry name" value="5TMH_Lnb"/>
</dbReference>
<evidence type="ECO:0000313" key="6">
    <source>
        <dbReference type="Proteomes" id="UP001575105"/>
    </source>
</evidence>
<evidence type="ECO:0000259" key="3">
    <source>
        <dbReference type="Pfam" id="PF13387"/>
    </source>
</evidence>
<dbReference type="Pfam" id="PF13387">
    <property type="entry name" value="Lnb_N"/>
    <property type="match status" value="1"/>
</dbReference>
<feature type="domain" description="Lnb N-terminal periplasmic" evidence="3">
    <location>
        <begin position="38"/>
        <end position="188"/>
    </location>
</feature>
<dbReference type="EMBL" id="JBGUBD010000002">
    <property type="protein sequence ID" value="MFA9477357.1"/>
    <property type="molecule type" value="Genomic_DNA"/>
</dbReference>
<name>A0ABV4U3C6_9BACT</name>
<dbReference type="Pfam" id="PF25221">
    <property type="entry name" value="5TMH_Lnb"/>
    <property type="match status" value="1"/>
</dbReference>